<dbReference type="EMBL" id="AVPF01000021">
    <property type="protein sequence ID" value="KGX88086.1"/>
    <property type="molecule type" value="Genomic_DNA"/>
</dbReference>
<reference evidence="2 3" key="1">
    <citation type="submission" date="2013-08" db="EMBL/GenBank/DDBJ databases">
        <authorList>
            <person name="Huang J."/>
            <person name="Wang G."/>
        </authorList>
    </citation>
    <scope>NUCLEOTIDE SEQUENCE [LARGE SCALE GENOMIC DNA]</scope>
    <source>
        <strain evidence="2 3">BH030004</strain>
    </source>
</reference>
<dbReference type="AlphaFoldDB" id="A0A0A5G4P1"/>
<organism evidence="2 3">
    <name type="scientific">Pontibacillus marinus BH030004 = DSM 16465</name>
    <dbReference type="NCBI Taxonomy" id="1385511"/>
    <lineage>
        <taxon>Bacteria</taxon>
        <taxon>Bacillati</taxon>
        <taxon>Bacillota</taxon>
        <taxon>Bacilli</taxon>
        <taxon>Bacillales</taxon>
        <taxon>Bacillaceae</taxon>
        <taxon>Pontibacillus</taxon>
    </lineage>
</organism>
<dbReference type="RefSeq" id="WP_027448855.1">
    <property type="nucleotide sequence ID" value="NZ_AVPF01000021.1"/>
</dbReference>
<dbReference type="InterPro" id="IPR002575">
    <property type="entry name" value="Aminoglycoside_PTrfase"/>
</dbReference>
<dbReference type="Proteomes" id="UP000030403">
    <property type="component" value="Unassembled WGS sequence"/>
</dbReference>
<protein>
    <recommendedName>
        <fullName evidence="1">Aminoglycoside phosphotransferase domain-containing protein</fullName>
    </recommendedName>
</protein>
<dbReference type="Pfam" id="PF01636">
    <property type="entry name" value="APH"/>
    <property type="match status" value="1"/>
</dbReference>
<dbReference type="Gene3D" id="3.30.200.20">
    <property type="entry name" value="Phosphorylase Kinase, domain 1"/>
    <property type="match status" value="1"/>
</dbReference>
<name>A0A0A5G4P1_9BACI</name>
<evidence type="ECO:0000313" key="2">
    <source>
        <dbReference type="EMBL" id="KGX88086.1"/>
    </source>
</evidence>
<dbReference type="STRING" id="1385511.GCA_000425225_02401"/>
<dbReference type="InterPro" id="IPR011009">
    <property type="entry name" value="Kinase-like_dom_sf"/>
</dbReference>
<dbReference type="Gene3D" id="3.90.1200.10">
    <property type="match status" value="1"/>
</dbReference>
<feature type="domain" description="Aminoglycoside phosphotransferase" evidence="1">
    <location>
        <begin position="22"/>
        <end position="248"/>
    </location>
</feature>
<evidence type="ECO:0000259" key="1">
    <source>
        <dbReference type="Pfam" id="PF01636"/>
    </source>
</evidence>
<accession>A0A0A5G4P1</accession>
<gene>
    <name evidence="2" type="ORF">N783_08890</name>
</gene>
<dbReference type="PANTHER" id="PTHR39179:SF3">
    <property type="entry name" value="COTS-RELATED PROTEIN"/>
    <property type="match status" value="1"/>
</dbReference>
<dbReference type="GO" id="GO:0042601">
    <property type="term" value="C:endospore-forming forespore"/>
    <property type="evidence" value="ECO:0007669"/>
    <property type="project" value="TreeGrafter"/>
</dbReference>
<evidence type="ECO:0000313" key="3">
    <source>
        <dbReference type="Proteomes" id="UP000030403"/>
    </source>
</evidence>
<dbReference type="InterPro" id="IPR047175">
    <property type="entry name" value="CotS-like"/>
</dbReference>
<dbReference type="eggNOG" id="COG2334">
    <property type="taxonomic scope" value="Bacteria"/>
</dbReference>
<comment type="caution">
    <text evidence="2">The sequence shown here is derived from an EMBL/GenBank/DDBJ whole genome shotgun (WGS) entry which is preliminary data.</text>
</comment>
<dbReference type="SUPFAM" id="SSF56112">
    <property type="entry name" value="Protein kinase-like (PK-like)"/>
    <property type="match status" value="1"/>
</dbReference>
<dbReference type="OrthoDB" id="2379727at2"/>
<sequence length="339" mass="41197">MKDVLKEVLAYYGLSMVDYEAYTSRVYKVRTHYGDVAVKHSRLTDETVYNWLEVYEQAKNHRIQSFIPLYMTSEKQLFVRNKMGIFYAMPWVDTPHRDTPPYPFEALYSTMGEIHRRTSHTETVKREDFEPFIEHQKKQLESWRERLEEAVIQFEKRHYMPPFELQVCTHFRNVMYAFQRSEEWCDRFLEDIDEDKTFRQALSHNHLKPTHFLYDDNQPYVLNWERASINHPMHDLTTYFWQVMRYHDAPIDQITTTFSSYEDQFPLKNSERSLLAIYLLQPDHYMEQIERYVNGAREGGQPFRVQKLERSYFVLNNALQIEEQLEQTRTYIQQEQEET</sequence>
<keyword evidence="3" id="KW-1185">Reference proteome</keyword>
<proteinExistence type="predicted"/>
<dbReference type="PANTHER" id="PTHR39179">
    <property type="entry name" value="SPORE COAT PROTEIN I"/>
    <property type="match status" value="1"/>
</dbReference>